<name>A0A846YUV7_9ACTN</name>
<comment type="caution">
    <text evidence="2">The sequence shown here is derived from an EMBL/GenBank/DDBJ whole genome shotgun (WGS) entry which is preliminary data.</text>
</comment>
<proteinExistence type="predicted"/>
<protein>
    <submittedName>
        <fullName evidence="2">Uncharacterized protein</fullName>
    </submittedName>
</protein>
<dbReference type="PROSITE" id="PS51257">
    <property type="entry name" value="PROKAR_LIPOPROTEIN"/>
    <property type="match status" value="1"/>
</dbReference>
<keyword evidence="3" id="KW-1185">Reference proteome</keyword>
<gene>
    <name evidence="2" type="ORF">HGB48_01355</name>
</gene>
<dbReference type="Proteomes" id="UP000579250">
    <property type="component" value="Unassembled WGS sequence"/>
</dbReference>
<evidence type="ECO:0000256" key="1">
    <source>
        <dbReference type="SAM" id="SignalP"/>
    </source>
</evidence>
<dbReference type="EMBL" id="JAAXPI010000001">
    <property type="protein sequence ID" value="NKZ02412.1"/>
    <property type="molecule type" value="Genomic_DNA"/>
</dbReference>
<dbReference type="SUPFAM" id="SSF89372">
    <property type="entry name" value="Fucose-specific lectin"/>
    <property type="match status" value="1"/>
</dbReference>
<sequence length="358" mass="36711">MRRNAALVVATVLACGAGTVVVAAPANAAGWKNISSGALNYNGSLDRVDFGAKNAGWAVGAAGSFFSPQAKIVRWTGSAWAADASPVGFTPTDVAVASASKAWIIGYNLGGTLGLYWNGTKWSQVAYPMVGFPSAVSAASDGTAYSVAGIDAAAGGPSAILRWTGSAWVDPKVPLPASSSITAVDVRSKSDVWLAGTTSATGTSVTGLVMHFDGTSWKKIDVPGSLGVPGYQGTLHRIVANSPTNVYVLRVRQNAQITNAIQRYDGKTWTTINTPLNAAGIGLSADGKGGVVMLPITTGTKSQYMHYNGSSWTTLNGPARTGTVQASDADARPGTTAIVSTGTASQPSKNVPFIEYFS</sequence>
<feature type="signal peptide" evidence="1">
    <location>
        <begin position="1"/>
        <end position="28"/>
    </location>
</feature>
<accession>A0A846YUV7</accession>
<reference evidence="2 3" key="1">
    <citation type="submission" date="2020-04" db="EMBL/GenBank/DDBJ databases">
        <title>MicrobeNet Type strains.</title>
        <authorList>
            <person name="Nicholson A.C."/>
        </authorList>
    </citation>
    <scope>NUCLEOTIDE SEQUENCE [LARGE SCALE GENOMIC DNA]</scope>
    <source>
        <strain evidence="2 3">ATCC BAA-277</strain>
    </source>
</reference>
<feature type="chain" id="PRO_5032737373" evidence="1">
    <location>
        <begin position="29"/>
        <end position="358"/>
    </location>
</feature>
<evidence type="ECO:0000313" key="3">
    <source>
        <dbReference type="Proteomes" id="UP000579250"/>
    </source>
</evidence>
<dbReference type="AlphaFoldDB" id="A0A846YUV7"/>
<keyword evidence="1" id="KW-0732">Signal</keyword>
<organism evidence="2 3">
    <name type="scientific">Actinomadura latina</name>
    <dbReference type="NCBI Taxonomy" id="163603"/>
    <lineage>
        <taxon>Bacteria</taxon>
        <taxon>Bacillati</taxon>
        <taxon>Actinomycetota</taxon>
        <taxon>Actinomycetes</taxon>
        <taxon>Streptosporangiales</taxon>
        <taxon>Thermomonosporaceae</taxon>
        <taxon>Actinomadura</taxon>
    </lineage>
</organism>
<evidence type="ECO:0000313" key="2">
    <source>
        <dbReference type="EMBL" id="NKZ02412.1"/>
    </source>
</evidence>
<dbReference type="RefSeq" id="WP_067634278.1">
    <property type="nucleotide sequence ID" value="NZ_JAAXPI010000001.1"/>
</dbReference>